<dbReference type="RefSeq" id="WP_162271274.1">
    <property type="nucleotide sequence ID" value="NZ_CP015136.1"/>
</dbReference>
<comment type="subcellular location">
    <subcellularLocation>
        <location evidence="1">Membrane</location>
        <topology evidence="1">Multi-pass membrane protein</topology>
    </subcellularLocation>
</comment>
<feature type="transmembrane region" description="Helical" evidence="5">
    <location>
        <begin position="220"/>
        <end position="240"/>
    </location>
</feature>
<evidence type="ECO:0000259" key="6">
    <source>
        <dbReference type="Pfam" id="PF04932"/>
    </source>
</evidence>
<feature type="transmembrane region" description="Helical" evidence="5">
    <location>
        <begin position="339"/>
        <end position="359"/>
    </location>
</feature>
<keyword evidence="4 5" id="KW-0472">Membrane</keyword>
<feature type="transmembrane region" description="Helical" evidence="5">
    <location>
        <begin position="315"/>
        <end position="333"/>
    </location>
</feature>
<gene>
    <name evidence="7" type="ORF">LuPra_00296</name>
</gene>
<dbReference type="EMBL" id="CP015136">
    <property type="protein sequence ID" value="AMY07129.1"/>
    <property type="molecule type" value="Genomic_DNA"/>
</dbReference>
<dbReference type="Proteomes" id="UP000076079">
    <property type="component" value="Chromosome"/>
</dbReference>
<dbReference type="PANTHER" id="PTHR37422:SF13">
    <property type="entry name" value="LIPOPOLYSACCHARIDE BIOSYNTHESIS PROTEIN PA4999-RELATED"/>
    <property type="match status" value="1"/>
</dbReference>
<evidence type="ECO:0000256" key="1">
    <source>
        <dbReference type="ARBA" id="ARBA00004141"/>
    </source>
</evidence>
<evidence type="ECO:0000313" key="8">
    <source>
        <dbReference type="Proteomes" id="UP000076079"/>
    </source>
</evidence>
<proteinExistence type="predicted"/>
<feature type="transmembrane region" description="Helical" evidence="5">
    <location>
        <begin position="53"/>
        <end position="69"/>
    </location>
</feature>
<evidence type="ECO:0000256" key="5">
    <source>
        <dbReference type="SAM" id="Phobius"/>
    </source>
</evidence>
<organism evidence="7 8">
    <name type="scientific">Luteitalea pratensis</name>
    <dbReference type="NCBI Taxonomy" id="1855912"/>
    <lineage>
        <taxon>Bacteria</taxon>
        <taxon>Pseudomonadati</taxon>
        <taxon>Acidobacteriota</taxon>
        <taxon>Vicinamibacteria</taxon>
        <taxon>Vicinamibacterales</taxon>
        <taxon>Vicinamibacteraceae</taxon>
        <taxon>Luteitalea</taxon>
    </lineage>
</organism>
<evidence type="ECO:0000313" key="7">
    <source>
        <dbReference type="EMBL" id="AMY07129.1"/>
    </source>
</evidence>
<dbReference type="InterPro" id="IPR051533">
    <property type="entry name" value="WaaL-like"/>
</dbReference>
<reference evidence="7 8" key="1">
    <citation type="journal article" date="2016" name="Genome Announc.">
        <title>First Complete Genome Sequence of a Subdivision 6 Acidobacterium Strain.</title>
        <authorList>
            <person name="Huang S."/>
            <person name="Vieira S."/>
            <person name="Bunk B."/>
            <person name="Riedel T."/>
            <person name="Sproer C."/>
            <person name="Overmann J."/>
        </authorList>
    </citation>
    <scope>NUCLEOTIDE SEQUENCE [LARGE SCALE GENOMIC DNA]</scope>
    <source>
        <strain evidence="8">DSM 100886 HEG_-6_39</strain>
    </source>
</reference>
<evidence type="ECO:0000256" key="3">
    <source>
        <dbReference type="ARBA" id="ARBA00022989"/>
    </source>
</evidence>
<sequence length="400" mass="41587">MRPLFGAAWLAMLPLAVWPGLERPFSLPKLIWLVIATIALLPLRSVRGSASAGWLAATWMLGFVVASLAAPLPSLEALALGLAAPLFALALTRTSEAPVTLLAGQVVGATTSAAVALAQWAGADPFVVAGWQPPIDGASVRMRVYGTLGNPNFVGVLMAMTLPLTIAVLASTTSAGRRRSAWAALALQAGALIATGSRGAVLGLAAAVAVYAALRWSRRVRIGLAAVALFAGLAIVISPARPIDTTAAGRLHLWRIVLPRVRQAPLVGQGPGAVTLRFPEWQRSAAREGVRDRRFAGLTDHVHNDYLETLVERGLLGLASLLAPLVVLAVLTVRMPRPIAPVHAGAIAAVAAGAACALVDFPLARPTELAWWWVAIAIGLQTTSNAGSSIAPHASRLHDA</sequence>
<keyword evidence="8" id="KW-1185">Reference proteome</keyword>
<evidence type="ECO:0000256" key="4">
    <source>
        <dbReference type="ARBA" id="ARBA00023136"/>
    </source>
</evidence>
<dbReference type="KEGG" id="abac:LuPra_00296"/>
<dbReference type="Pfam" id="PF04932">
    <property type="entry name" value="Wzy_C"/>
    <property type="match status" value="1"/>
</dbReference>
<dbReference type="STRING" id="1855912.LuPra_00296"/>
<feature type="transmembrane region" description="Helical" evidence="5">
    <location>
        <begin position="29"/>
        <end position="46"/>
    </location>
</feature>
<name>A0A143PH97_LUTPR</name>
<keyword evidence="2 5" id="KW-0812">Transmembrane</keyword>
<feature type="transmembrane region" description="Helical" evidence="5">
    <location>
        <begin position="182"/>
        <end position="214"/>
    </location>
</feature>
<feature type="transmembrane region" description="Helical" evidence="5">
    <location>
        <begin position="99"/>
        <end position="121"/>
    </location>
</feature>
<reference evidence="8" key="2">
    <citation type="submission" date="2016-04" db="EMBL/GenBank/DDBJ databases">
        <title>First Complete Genome Sequence of a Subdivision 6 Acidobacterium.</title>
        <authorList>
            <person name="Huang S."/>
            <person name="Vieira S."/>
            <person name="Bunk B."/>
            <person name="Riedel T."/>
            <person name="Sproeer C."/>
            <person name="Overmann J."/>
        </authorList>
    </citation>
    <scope>NUCLEOTIDE SEQUENCE [LARGE SCALE GENOMIC DNA]</scope>
    <source>
        <strain evidence="8">DSM 100886 HEG_-6_39</strain>
    </source>
</reference>
<evidence type="ECO:0000256" key="2">
    <source>
        <dbReference type="ARBA" id="ARBA00022692"/>
    </source>
</evidence>
<dbReference type="InterPro" id="IPR007016">
    <property type="entry name" value="O-antigen_ligase-rel_domated"/>
</dbReference>
<protein>
    <submittedName>
        <fullName evidence="7">Putative bicarbonate transporter, IctB family</fullName>
    </submittedName>
</protein>
<accession>A0A143PH97</accession>
<keyword evidence="3 5" id="KW-1133">Transmembrane helix</keyword>
<dbReference type="AlphaFoldDB" id="A0A143PH97"/>
<dbReference type="PANTHER" id="PTHR37422">
    <property type="entry name" value="TEICHURONIC ACID BIOSYNTHESIS PROTEIN TUAE"/>
    <property type="match status" value="1"/>
</dbReference>
<feature type="transmembrane region" description="Helical" evidence="5">
    <location>
        <begin position="152"/>
        <end position="170"/>
    </location>
</feature>
<feature type="domain" description="O-antigen ligase-related" evidence="6">
    <location>
        <begin position="183"/>
        <end position="321"/>
    </location>
</feature>
<dbReference type="GO" id="GO:0016020">
    <property type="term" value="C:membrane"/>
    <property type="evidence" value="ECO:0007669"/>
    <property type="project" value="UniProtKB-SubCell"/>
</dbReference>